<dbReference type="Proteomes" id="UP000523087">
    <property type="component" value="Unassembled WGS sequence"/>
</dbReference>
<dbReference type="AlphaFoldDB" id="A0A7W0BYH0"/>
<reference evidence="1 2" key="1">
    <citation type="submission" date="2020-07" db="EMBL/GenBank/DDBJ databases">
        <title>Genomic Encyclopedia of Type Strains, Phase IV (KMG-IV): sequencing the most valuable type-strain genomes for metagenomic binning, comparative biology and taxonomic classification.</title>
        <authorList>
            <person name="Goeker M."/>
        </authorList>
    </citation>
    <scope>NUCLEOTIDE SEQUENCE [LARGE SCALE GENOMIC DNA]</scope>
    <source>
        <strain evidence="1 2">DSM 15730</strain>
    </source>
</reference>
<evidence type="ECO:0000313" key="1">
    <source>
        <dbReference type="EMBL" id="MBA2874555.1"/>
    </source>
</evidence>
<keyword evidence="2" id="KW-1185">Reference proteome</keyword>
<sequence>MLKNLPHGVKISIARSITRAFEKYMNDIEWEETKFHPPAFMQEWRSYIEKNSNWFHSLDEQIKSDPSFHEELANKINEMIEKVLSEAPTNEQLAKIETLAKELNLKDIHVSCKAEANYYIERLQNMKRENK</sequence>
<dbReference type="EMBL" id="JACDUT010000003">
    <property type="protein sequence ID" value="MBA2874555.1"/>
    <property type="molecule type" value="Genomic_DNA"/>
</dbReference>
<name>A0A7W0BYH0_9BACL</name>
<organism evidence="1 2">
    <name type="scientific">Thermaerobacillus caldiproteolyticus</name>
    <dbReference type="NCBI Taxonomy" id="247480"/>
    <lineage>
        <taxon>Bacteria</taxon>
        <taxon>Bacillati</taxon>
        <taxon>Bacillota</taxon>
        <taxon>Bacilli</taxon>
        <taxon>Bacillales</taxon>
        <taxon>Anoxybacillaceae</taxon>
        <taxon>Thermaerobacillus</taxon>
    </lineage>
</organism>
<evidence type="ECO:0000313" key="2">
    <source>
        <dbReference type="Proteomes" id="UP000523087"/>
    </source>
</evidence>
<protein>
    <recommendedName>
        <fullName evidence="3">Group-specific protein</fullName>
    </recommendedName>
</protein>
<comment type="caution">
    <text evidence="1">The sequence shown here is derived from an EMBL/GenBank/DDBJ whole genome shotgun (WGS) entry which is preliminary data.</text>
</comment>
<gene>
    <name evidence="1" type="ORF">HNR31_001325</name>
</gene>
<proteinExistence type="predicted"/>
<accession>A0A7W0BYH0</accession>
<evidence type="ECO:0008006" key="3">
    <source>
        <dbReference type="Google" id="ProtNLM"/>
    </source>
</evidence>
<dbReference type="RefSeq" id="WP_181555452.1">
    <property type="nucleotide sequence ID" value="NZ_JACDUT010000003.1"/>
</dbReference>